<dbReference type="InterPro" id="IPR006102">
    <property type="entry name" value="Ig-like_GH2"/>
</dbReference>
<feature type="chain" id="PRO_5039490762" evidence="5">
    <location>
        <begin position="20"/>
        <end position="1201"/>
    </location>
</feature>
<dbReference type="InterPro" id="IPR043534">
    <property type="entry name" value="EBDG/EBM"/>
</dbReference>
<dbReference type="PROSITE" id="PS51257">
    <property type="entry name" value="PROKAR_LIPOPROTEIN"/>
    <property type="match status" value="1"/>
</dbReference>
<evidence type="ECO:0000256" key="4">
    <source>
        <dbReference type="SAM" id="MobiDB-lite"/>
    </source>
</evidence>
<dbReference type="InterPro" id="IPR000421">
    <property type="entry name" value="FA58C"/>
</dbReference>
<comment type="similarity">
    <text evidence="1">Belongs to the glycosyl hydrolase 2 family.</text>
</comment>
<dbReference type="Pfam" id="PF22633">
    <property type="entry name" value="F5_F8_type_C_2"/>
    <property type="match status" value="1"/>
</dbReference>
<evidence type="ECO:0000256" key="5">
    <source>
        <dbReference type="SAM" id="SignalP"/>
    </source>
</evidence>
<dbReference type="InterPro" id="IPR036156">
    <property type="entry name" value="Beta-gal/glucu_dom_sf"/>
</dbReference>
<dbReference type="PROSITE" id="PS50022">
    <property type="entry name" value="FA58C_3"/>
    <property type="match status" value="1"/>
</dbReference>
<name>A0A9D2HVY8_9BACE</name>
<evidence type="ECO:0000313" key="7">
    <source>
        <dbReference type="EMBL" id="HJA85421.1"/>
    </source>
</evidence>
<feature type="domain" description="F5/8 type C" evidence="6">
    <location>
        <begin position="270"/>
        <end position="366"/>
    </location>
</feature>
<reference evidence="7" key="2">
    <citation type="submission" date="2021-04" db="EMBL/GenBank/DDBJ databases">
        <authorList>
            <person name="Gilroy R."/>
        </authorList>
    </citation>
    <scope>NUCLEOTIDE SEQUENCE</scope>
    <source>
        <strain evidence="7">ChiHjej12B11-9795</strain>
    </source>
</reference>
<comment type="caution">
    <text evidence="7">The sequence shown here is derived from an EMBL/GenBank/DDBJ whole genome shotgun (WGS) entry which is preliminary data.</text>
</comment>
<dbReference type="PANTHER" id="PTHR43536">
    <property type="entry name" value="MANNOSYLGLYCOPROTEIN ENDO-BETA-MANNOSIDASE"/>
    <property type="match status" value="1"/>
</dbReference>
<protein>
    <submittedName>
        <fullName evidence="7">Discoidin domain-containing protein</fullName>
    </submittedName>
</protein>
<dbReference type="SUPFAM" id="SSF51445">
    <property type="entry name" value="(Trans)glycosidases"/>
    <property type="match status" value="1"/>
</dbReference>
<dbReference type="PANTHER" id="PTHR43536:SF1">
    <property type="entry name" value="MANNOSYLGLYCOPROTEIN ENDO-BETA-MANNOSIDASE"/>
    <property type="match status" value="1"/>
</dbReference>
<feature type="region of interest" description="Disordered" evidence="4">
    <location>
        <begin position="192"/>
        <end position="212"/>
    </location>
</feature>
<dbReference type="Pfam" id="PF00703">
    <property type="entry name" value="Glyco_hydro_2"/>
    <property type="match status" value="1"/>
</dbReference>
<keyword evidence="2" id="KW-0378">Hydrolase</keyword>
<accession>A0A9D2HVY8</accession>
<evidence type="ECO:0000259" key="6">
    <source>
        <dbReference type="PROSITE" id="PS50022"/>
    </source>
</evidence>
<organism evidence="7 8">
    <name type="scientific">Candidatus Bacteroides avicola</name>
    <dbReference type="NCBI Taxonomy" id="2838468"/>
    <lineage>
        <taxon>Bacteria</taxon>
        <taxon>Pseudomonadati</taxon>
        <taxon>Bacteroidota</taxon>
        <taxon>Bacteroidia</taxon>
        <taxon>Bacteroidales</taxon>
        <taxon>Bacteroidaceae</taxon>
        <taxon>Bacteroides</taxon>
    </lineage>
</organism>
<dbReference type="InterPro" id="IPR041351">
    <property type="entry name" value="Ig_GlcNase"/>
</dbReference>
<dbReference type="InterPro" id="IPR013783">
    <property type="entry name" value="Ig-like_fold"/>
</dbReference>
<evidence type="ECO:0000256" key="1">
    <source>
        <dbReference type="ARBA" id="ARBA00007401"/>
    </source>
</evidence>
<dbReference type="Pfam" id="PF22666">
    <property type="entry name" value="Glyco_hydro_2_N2"/>
    <property type="match status" value="1"/>
</dbReference>
<dbReference type="SUPFAM" id="SSF49303">
    <property type="entry name" value="beta-Galactosidase/glucuronidase domain"/>
    <property type="match status" value="3"/>
</dbReference>
<evidence type="ECO:0000256" key="3">
    <source>
        <dbReference type="ARBA" id="ARBA00023295"/>
    </source>
</evidence>
<dbReference type="Proteomes" id="UP000823862">
    <property type="component" value="Unassembled WGS sequence"/>
</dbReference>
<dbReference type="InterPro" id="IPR008979">
    <property type="entry name" value="Galactose-bd-like_sf"/>
</dbReference>
<dbReference type="Pfam" id="PF18368">
    <property type="entry name" value="Ig_GlcNase"/>
    <property type="match status" value="1"/>
</dbReference>
<dbReference type="InterPro" id="IPR017853">
    <property type="entry name" value="GH"/>
</dbReference>
<keyword evidence="5" id="KW-0732">Signal</keyword>
<dbReference type="EMBL" id="DWZI01000025">
    <property type="protein sequence ID" value="HJA85421.1"/>
    <property type="molecule type" value="Genomic_DNA"/>
</dbReference>
<dbReference type="Gene3D" id="2.60.40.10">
    <property type="entry name" value="Immunoglobulins"/>
    <property type="match status" value="2"/>
</dbReference>
<sequence>MKKKKNAFFLCCGIGTLLALTGCSGNGSPQEQTGRSDYYTRGIGVYPGNPQEDFSPELLPGGNEHRNIARLRATLQSSSYDYNLTAQLVTDGIVTTEQPLYLTLSTPQGEVPKREKEWMIDGGPYSKNTVEGEDTYFHFALNNYQKTIGKAVITGIVAFDDKAAKDGYEMTWEGSNDGKQWTVLATHAGKGLPGQASSGRIEVNDPNKQTGHISMPVRRLKESFSFDRQEPYANYRIRLKMKGAHSWIFNEIEFSNDEGPVDLKPSQFFNSTWMSATTGTEWLCIDLGTRSDFDQICLHWINKAVEGRIQTSDNASEWRDLATLPGGEAQTDVIDAQGKARYVRILMEKPANNQRYALSEVEVMGRGGIVPQPAPMPAVTDGKMNLAGGNWQVQRASEVKESGETLSTADYQPEQWVTATVPGTVLTSYMRAGALPDINYADNQLVVSESFFNSNFWYRNEFEVPQGFKRDCVMLNFDGINWKANIYLNGKKLGRMEGAFIRGQFNVTDLLQEGTNVLAVEIIKNEHIGAIKEKNKQSTDFNGGILGADNPTFHATIGWDWIPTMRGRNIGIWNDVTLTSTGAVTLQDPFVQTALALPDTTQATLTPEIIVKNHAGKPVEGVLSGKVGDITFEQPVKLAANEEKTVVFDATQFPQLKMKNPRLWWPNGYGTPHLYDANFTFRLNNEISDQKDFKVGIRQMDFDEKNHVLNLYINGRRFIGMGGNWGFSESNLNYRGREYETAVAYHAAMNFTMMRNWVGMIGDEELYDACDKYGIMVWQDFWLANPADGPDPYYPDMFIANAEDYVKRIRSHASIGLYCGRNEGYPPAQIDQALRRIVKAEHPGIHYISSSADDVVSGHGPYRMLPAKTYFTLETGNDKFHSERGMPNVLTYESFLRTYSPEGIWPQSNEWGMHDYTLEGAQGATSFNEIIAKGYGEPQSAKEFTELAQWVNYDGHRSLFESRSKHRMGLLMWMSHSCWPSMVWQTYDYYFEPTAAYFAIKKACEPLHIQWNPATDEVEVVNYHAGNHMGLTAHAQVMNMDASVAWEQETEVNSNEDTTEKCIKLQFPDNLSKVHFIKLTLKEGDRIVSENFYHRSKEENNYQELKQLAKVKLQPDMQYEQAADGEWHAVIKLENTTSTPALMVRLNIVGDQDGLQFLPIFYSDNYFALMPGEKKEVRVHWKDVDTRGNAPVLKVTGYNVE</sequence>
<reference evidence="7" key="1">
    <citation type="journal article" date="2021" name="PeerJ">
        <title>Extensive microbial diversity within the chicken gut microbiome revealed by metagenomics and culture.</title>
        <authorList>
            <person name="Gilroy R."/>
            <person name="Ravi A."/>
            <person name="Getino M."/>
            <person name="Pursley I."/>
            <person name="Horton D.L."/>
            <person name="Alikhan N.F."/>
            <person name="Baker D."/>
            <person name="Gharbi K."/>
            <person name="Hall N."/>
            <person name="Watson M."/>
            <person name="Adriaenssens E.M."/>
            <person name="Foster-Nyarko E."/>
            <person name="Jarju S."/>
            <person name="Secka A."/>
            <person name="Antonio M."/>
            <person name="Oren A."/>
            <person name="Chaudhuri R.R."/>
            <person name="La Ragione R."/>
            <person name="Hildebrand F."/>
            <person name="Pallen M.J."/>
        </authorList>
    </citation>
    <scope>NUCLEOTIDE SEQUENCE</scope>
    <source>
        <strain evidence="7">ChiHjej12B11-9795</strain>
    </source>
</reference>
<dbReference type="AlphaFoldDB" id="A0A9D2HVY8"/>
<dbReference type="Gene3D" id="3.20.20.80">
    <property type="entry name" value="Glycosidases"/>
    <property type="match status" value="1"/>
</dbReference>
<dbReference type="Gene3D" id="2.60.120.260">
    <property type="entry name" value="Galactose-binding domain-like"/>
    <property type="match status" value="2"/>
</dbReference>
<gene>
    <name evidence="7" type="ORF">H9950_04375</name>
</gene>
<evidence type="ECO:0000256" key="2">
    <source>
        <dbReference type="ARBA" id="ARBA00022801"/>
    </source>
</evidence>
<keyword evidence="3" id="KW-0326">Glycosidase</keyword>
<proteinExistence type="inferred from homology"/>
<dbReference type="GO" id="GO:0004553">
    <property type="term" value="F:hydrolase activity, hydrolyzing O-glycosyl compounds"/>
    <property type="evidence" value="ECO:0007669"/>
    <property type="project" value="InterPro"/>
</dbReference>
<feature type="signal peptide" evidence="5">
    <location>
        <begin position="1"/>
        <end position="19"/>
    </location>
</feature>
<dbReference type="GO" id="GO:0005975">
    <property type="term" value="P:carbohydrate metabolic process"/>
    <property type="evidence" value="ECO:0007669"/>
    <property type="project" value="InterPro"/>
</dbReference>
<evidence type="ECO:0000313" key="8">
    <source>
        <dbReference type="Proteomes" id="UP000823862"/>
    </source>
</evidence>
<dbReference type="InterPro" id="IPR054593">
    <property type="entry name" value="Beta-mannosidase-like_N2"/>
</dbReference>
<dbReference type="SUPFAM" id="SSF49785">
    <property type="entry name" value="Galactose-binding domain-like"/>
    <property type="match status" value="2"/>
</dbReference>